<dbReference type="InterPro" id="IPR000711">
    <property type="entry name" value="ATPase_OSCP/dsu"/>
</dbReference>
<dbReference type="GO" id="GO:0045259">
    <property type="term" value="C:proton-transporting ATP synthase complex"/>
    <property type="evidence" value="ECO:0007669"/>
    <property type="project" value="UniProtKB-KW"/>
</dbReference>
<evidence type="ECO:0000256" key="6">
    <source>
        <dbReference type="ARBA" id="ARBA00023196"/>
    </source>
</evidence>
<evidence type="ECO:0000313" key="9">
    <source>
        <dbReference type="EMBL" id="SFD47096.1"/>
    </source>
</evidence>
<evidence type="ECO:0000256" key="4">
    <source>
        <dbReference type="ARBA" id="ARBA00023065"/>
    </source>
</evidence>
<dbReference type="Proteomes" id="UP000199599">
    <property type="component" value="Unassembled WGS sequence"/>
</dbReference>
<dbReference type="AlphaFoldDB" id="A0A1I1SKX0"/>
<evidence type="ECO:0000313" key="10">
    <source>
        <dbReference type="Proteomes" id="UP000199599"/>
    </source>
</evidence>
<keyword evidence="2 8" id="KW-0813">Transport</keyword>
<dbReference type="RefSeq" id="WP_090093222.1">
    <property type="nucleotide sequence ID" value="NZ_CBCRVU010000001.1"/>
</dbReference>
<comment type="subcellular location">
    <subcellularLocation>
        <location evidence="8">Cell membrane</location>
        <topology evidence="8">Peripheral membrane protein</topology>
    </subcellularLocation>
    <subcellularLocation>
        <location evidence="1">Membrane</location>
    </subcellularLocation>
</comment>
<dbReference type="InterPro" id="IPR020781">
    <property type="entry name" value="ATPase_OSCP/d_CS"/>
</dbReference>
<dbReference type="GO" id="GO:0046933">
    <property type="term" value="F:proton-transporting ATP synthase activity, rotational mechanism"/>
    <property type="evidence" value="ECO:0007669"/>
    <property type="project" value="UniProtKB-UniRule"/>
</dbReference>
<dbReference type="Pfam" id="PF00213">
    <property type="entry name" value="OSCP"/>
    <property type="match status" value="1"/>
</dbReference>
<keyword evidence="7 8" id="KW-0066">ATP synthesis</keyword>
<organism evidence="9 10">
    <name type="scientific">Lactobacillus bombicola</name>
    <dbReference type="NCBI Taxonomy" id="1505723"/>
    <lineage>
        <taxon>Bacteria</taxon>
        <taxon>Bacillati</taxon>
        <taxon>Bacillota</taxon>
        <taxon>Bacilli</taxon>
        <taxon>Lactobacillales</taxon>
        <taxon>Lactobacillaceae</taxon>
        <taxon>Lactobacillus</taxon>
    </lineage>
</organism>
<name>A0A1I1SKX0_9LACO</name>
<comment type="function">
    <text evidence="8">This protein is part of the stalk that links CF(0) to CF(1). It either transmits conformational changes from CF(0) to CF(1) or is implicated in proton conduction.</text>
</comment>
<dbReference type="PANTHER" id="PTHR11910">
    <property type="entry name" value="ATP SYNTHASE DELTA CHAIN"/>
    <property type="match status" value="1"/>
</dbReference>
<evidence type="ECO:0000256" key="2">
    <source>
        <dbReference type="ARBA" id="ARBA00022448"/>
    </source>
</evidence>
<reference evidence="10" key="1">
    <citation type="submission" date="2016-10" db="EMBL/GenBank/DDBJ databases">
        <authorList>
            <person name="Varghese N."/>
            <person name="Submissions S."/>
        </authorList>
    </citation>
    <scope>NUCLEOTIDE SEQUENCE [LARGE SCALE GENOMIC DNA]</scope>
    <source>
        <strain evidence="10">R-53102</strain>
    </source>
</reference>
<dbReference type="PROSITE" id="PS00389">
    <property type="entry name" value="ATPASE_DELTA"/>
    <property type="match status" value="1"/>
</dbReference>
<comment type="function">
    <text evidence="8">F(1)F(0) ATP synthase produces ATP from ADP in the presence of a proton or sodium gradient. F-type ATPases consist of two structural domains, F(1) containing the extramembraneous catalytic core and F(0) containing the membrane proton channel, linked together by a central stalk and a peripheral stalk. During catalysis, ATP synthesis in the catalytic domain of F(1) is coupled via a rotary mechanism of the central stalk subunits to proton translocation.</text>
</comment>
<dbReference type="EMBL" id="FOMN01000004">
    <property type="protein sequence ID" value="SFD47096.1"/>
    <property type="molecule type" value="Genomic_DNA"/>
</dbReference>
<evidence type="ECO:0000256" key="8">
    <source>
        <dbReference type="HAMAP-Rule" id="MF_01416"/>
    </source>
</evidence>
<keyword evidence="8" id="KW-1003">Cell membrane</keyword>
<dbReference type="STRING" id="1505723.SAMN04487792_1020"/>
<dbReference type="PRINTS" id="PR00125">
    <property type="entry name" value="ATPASEDELTA"/>
</dbReference>
<proteinExistence type="inferred from homology"/>
<dbReference type="InterPro" id="IPR026015">
    <property type="entry name" value="ATP_synth_OSCP/delta_N_sf"/>
</dbReference>
<dbReference type="SUPFAM" id="SSF47928">
    <property type="entry name" value="N-terminal domain of the delta subunit of the F1F0-ATP synthase"/>
    <property type="match status" value="1"/>
</dbReference>
<protein>
    <recommendedName>
        <fullName evidence="8">ATP synthase subunit delta</fullName>
    </recommendedName>
    <alternativeName>
        <fullName evidence="8">ATP synthase F(1) sector subunit delta</fullName>
    </alternativeName>
    <alternativeName>
        <fullName evidence="8">F-type ATPase subunit delta</fullName>
        <shortName evidence="8">F-ATPase subunit delta</shortName>
    </alternativeName>
</protein>
<keyword evidence="3 8" id="KW-0375">Hydrogen ion transport</keyword>
<dbReference type="NCBIfam" id="TIGR01145">
    <property type="entry name" value="ATP_synt_delta"/>
    <property type="match status" value="1"/>
</dbReference>
<dbReference type="HAMAP" id="MF_01416">
    <property type="entry name" value="ATP_synth_delta_bact"/>
    <property type="match status" value="1"/>
</dbReference>
<accession>A0A1I1SKX0</accession>
<dbReference type="Gene3D" id="1.10.520.20">
    <property type="entry name" value="N-terminal domain of the delta subunit of the F1F0-ATP synthase"/>
    <property type="match status" value="1"/>
</dbReference>
<gene>
    <name evidence="8" type="primary">atpH</name>
    <name evidence="9" type="ORF">SAMN04487792_1020</name>
</gene>
<evidence type="ECO:0000256" key="3">
    <source>
        <dbReference type="ARBA" id="ARBA00022781"/>
    </source>
</evidence>
<comment type="similarity">
    <text evidence="8">Belongs to the ATPase delta chain family.</text>
</comment>
<evidence type="ECO:0000256" key="5">
    <source>
        <dbReference type="ARBA" id="ARBA00023136"/>
    </source>
</evidence>
<dbReference type="GO" id="GO:0005886">
    <property type="term" value="C:plasma membrane"/>
    <property type="evidence" value="ECO:0007669"/>
    <property type="project" value="UniProtKB-SubCell"/>
</dbReference>
<evidence type="ECO:0000256" key="7">
    <source>
        <dbReference type="ARBA" id="ARBA00023310"/>
    </source>
</evidence>
<sequence>MALSKEEIAARYGTALFDYAQDMHAEDTVHEDLVELLKAISTYPQILKVFSDPIFNSDEKRASLAIITKGLSQEVRTFLKLLLEYNHFLELPDIIMYYNDLYNKDKQVTRGLAITAVKLTRQQLKQLGDSYAQKYGFSNVELENQVDESIIGGVILKVGDYVIDGSVKNKLKKIRAQLINKD</sequence>
<keyword evidence="4 8" id="KW-0406">Ion transport</keyword>
<evidence type="ECO:0000256" key="1">
    <source>
        <dbReference type="ARBA" id="ARBA00004370"/>
    </source>
</evidence>
<keyword evidence="6 8" id="KW-0139">CF(1)</keyword>
<keyword evidence="5 8" id="KW-0472">Membrane</keyword>